<dbReference type="GO" id="GO:0031573">
    <property type="term" value="P:mitotic intra-S DNA damage checkpoint signaling"/>
    <property type="evidence" value="ECO:0007669"/>
    <property type="project" value="TreeGrafter"/>
</dbReference>
<reference evidence="4 5" key="1">
    <citation type="journal article" date="2013" name="Curr. Biol.">
        <title>The Genome of the Foraminiferan Reticulomyxa filosa.</title>
        <authorList>
            <person name="Glockner G."/>
            <person name="Hulsmann N."/>
            <person name="Schleicher M."/>
            <person name="Noegel A.A."/>
            <person name="Eichinger L."/>
            <person name="Gallinger C."/>
            <person name="Pawlowski J."/>
            <person name="Sierra R."/>
            <person name="Euteneuer U."/>
            <person name="Pillet L."/>
            <person name="Moustafa A."/>
            <person name="Platzer M."/>
            <person name="Groth M."/>
            <person name="Szafranski K."/>
            <person name="Schliwa M."/>
        </authorList>
    </citation>
    <scope>NUCLEOTIDE SEQUENCE [LARGE SCALE GENOMIC DNA]</scope>
</reference>
<dbReference type="PANTHER" id="PTHR12900:SF0">
    <property type="entry name" value="CHECKPOINT PROTEIN"/>
    <property type="match status" value="1"/>
</dbReference>
<keyword evidence="2" id="KW-0539">Nucleus</keyword>
<dbReference type="Proteomes" id="UP000023152">
    <property type="component" value="Unassembled WGS sequence"/>
</dbReference>
<evidence type="ECO:0000256" key="3">
    <source>
        <dbReference type="SAM" id="MobiDB-lite"/>
    </source>
</evidence>
<dbReference type="Pfam" id="PF04005">
    <property type="entry name" value="Hus1"/>
    <property type="match status" value="1"/>
</dbReference>
<sequence>MTETDWKFYVSSKHASGNIPQMYGNIPVNTIFIRYIIQSNSQNEILLEIDVSQLLRVFQVCTKTEENVSEISLKLTTKNDIPLLAFAIWTDNNQTLLVSQEYGPPKLKAPNVQIRMPELRAFKTMLDKMQSVSDYALFKVSHDGKCEVEVDNDCAKIETVYQELSLESTNISIDHQRLVIAKVNIKQCIKVVQALQRLEASLIMLCLIQRKAITFYARTPNAGIVTFIIGVVLDDTIENDETETETEADIEEKKTSDQEKERDGDDTNENNNENEKRNSGLMELD</sequence>
<evidence type="ECO:0000256" key="1">
    <source>
        <dbReference type="ARBA" id="ARBA00004123"/>
    </source>
</evidence>
<dbReference type="GO" id="GO:0000724">
    <property type="term" value="P:double-strand break repair via homologous recombination"/>
    <property type="evidence" value="ECO:0007669"/>
    <property type="project" value="TreeGrafter"/>
</dbReference>
<dbReference type="GO" id="GO:0035861">
    <property type="term" value="C:site of double-strand break"/>
    <property type="evidence" value="ECO:0007669"/>
    <property type="project" value="TreeGrafter"/>
</dbReference>
<dbReference type="GO" id="GO:0006289">
    <property type="term" value="P:nucleotide-excision repair"/>
    <property type="evidence" value="ECO:0007669"/>
    <property type="project" value="TreeGrafter"/>
</dbReference>
<dbReference type="OrthoDB" id="337750at2759"/>
<organism evidence="4 5">
    <name type="scientific">Reticulomyxa filosa</name>
    <dbReference type="NCBI Taxonomy" id="46433"/>
    <lineage>
        <taxon>Eukaryota</taxon>
        <taxon>Sar</taxon>
        <taxon>Rhizaria</taxon>
        <taxon>Retaria</taxon>
        <taxon>Foraminifera</taxon>
        <taxon>Monothalamids</taxon>
        <taxon>Reticulomyxidae</taxon>
        <taxon>Reticulomyxa</taxon>
    </lineage>
</organism>
<dbReference type="EMBL" id="ASPP01011778">
    <property type="protein sequence ID" value="ETO21283.1"/>
    <property type="molecule type" value="Genomic_DNA"/>
</dbReference>
<gene>
    <name evidence="4" type="ORF">RFI_15921</name>
</gene>
<protein>
    <recommendedName>
        <fullName evidence="6">Checkpoint protein</fullName>
    </recommendedName>
</protein>
<dbReference type="Gene3D" id="3.70.10.10">
    <property type="match status" value="1"/>
</dbReference>
<dbReference type="GO" id="GO:0033314">
    <property type="term" value="P:mitotic DNA replication checkpoint signaling"/>
    <property type="evidence" value="ECO:0007669"/>
    <property type="project" value="TreeGrafter"/>
</dbReference>
<keyword evidence="5" id="KW-1185">Reference proteome</keyword>
<comment type="subcellular location">
    <subcellularLocation>
        <location evidence="1">Nucleus</location>
    </subcellularLocation>
</comment>
<feature type="region of interest" description="Disordered" evidence="3">
    <location>
        <begin position="240"/>
        <end position="285"/>
    </location>
</feature>
<accession>X6N5S8</accession>
<feature type="compositionally biased region" description="Basic and acidic residues" evidence="3">
    <location>
        <begin position="251"/>
        <end position="265"/>
    </location>
</feature>
<dbReference type="PANTHER" id="PTHR12900">
    <property type="entry name" value="MITOTIC AND DNA DAMAGE CHECKPOINT PROTEIN HUS1"/>
    <property type="match status" value="1"/>
</dbReference>
<evidence type="ECO:0000313" key="4">
    <source>
        <dbReference type="EMBL" id="ETO21283.1"/>
    </source>
</evidence>
<dbReference type="GO" id="GO:0030896">
    <property type="term" value="C:checkpoint clamp complex"/>
    <property type="evidence" value="ECO:0007669"/>
    <property type="project" value="InterPro"/>
</dbReference>
<comment type="caution">
    <text evidence="4">The sequence shown here is derived from an EMBL/GenBank/DDBJ whole genome shotgun (WGS) entry which is preliminary data.</text>
</comment>
<evidence type="ECO:0008006" key="6">
    <source>
        <dbReference type="Google" id="ProtNLM"/>
    </source>
</evidence>
<evidence type="ECO:0000313" key="5">
    <source>
        <dbReference type="Proteomes" id="UP000023152"/>
    </source>
</evidence>
<feature type="compositionally biased region" description="Acidic residues" evidence="3">
    <location>
        <begin position="240"/>
        <end position="250"/>
    </location>
</feature>
<name>X6N5S8_RETFI</name>
<dbReference type="InterPro" id="IPR007150">
    <property type="entry name" value="HUS1/Mec3"/>
</dbReference>
<dbReference type="GO" id="GO:0044778">
    <property type="term" value="P:meiotic DNA integrity checkpoint signaling"/>
    <property type="evidence" value="ECO:0007669"/>
    <property type="project" value="TreeGrafter"/>
</dbReference>
<evidence type="ECO:0000256" key="2">
    <source>
        <dbReference type="ARBA" id="ARBA00023242"/>
    </source>
</evidence>
<dbReference type="AlphaFoldDB" id="X6N5S8"/>
<proteinExistence type="predicted"/>
<dbReference type="GO" id="GO:0000723">
    <property type="term" value="P:telomere maintenance"/>
    <property type="evidence" value="ECO:0007669"/>
    <property type="project" value="TreeGrafter"/>
</dbReference>